<accession>A0AA35CNE7</accession>
<organism evidence="2 3">
    <name type="scientific">Caldinitratiruptor microaerophilus</name>
    <dbReference type="NCBI Taxonomy" id="671077"/>
    <lineage>
        <taxon>Bacteria</taxon>
        <taxon>Bacillati</taxon>
        <taxon>Bacillota</taxon>
        <taxon>Clostridia</taxon>
        <taxon>Eubacteriales</taxon>
        <taxon>Symbiobacteriaceae</taxon>
        <taxon>Caldinitratiruptor</taxon>
    </lineage>
</organism>
<dbReference type="Gene3D" id="3.40.50.10540">
    <property type="entry name" value="Crotonobetainyl-coa:carnitine coa-transferase, domain 1"/>
    <property type="match status" value="1"/>
</dbReference>
<sequence length="437" mass="47260">MASSSGESAPAGPLTGLRVLDLSRVLAGPYCTMLLADAGADVIKVEPPAGDDTRAWGPPYLPGCEPREGYPGDSAYFASCNRNKRGIAVDLRTPEGQEIVRRLAARADVVVENFKLGTMERWGLGYEDVLRPLNPRLVYASISGFGRDGPDAELPGYDFVVQAAAGLMSITGEPDGEPMKVGVAVSDLTTGMLCAFAILAALWRRQLTGQGQRVDLSLLETQVGWLANVAQNYLVTGKPPRRYGNAHANIVPYQVLHAQDRPFVVAVGNDRQFERFVMLLGRPELASDPRFATNAARVLHRDELVALLDEVLRTRPAGYWLAGMREMGIPGGPVRTIPEVFDDPQVRHREMLVEVDHPAAGALKLVGIPFKFGDTPGRVRRPPPRLGEHTLEVLAEVGYTPAEVTALVAAGVVRALEAPRAPDPEALEDIDGRFRGP</sequence>
<dbReference type="InterPro" id="IPR003673">
    <property type="entry name" value="CoA-Trfase_fam_III"/>
</dbReference>
<evidence type="ECO:0000313" key="2">
    <source>
        <dbReference type="EMBL" id="BDG61613.1"/>
    </source>
</evidence>
<dbReference type="InterPro" id="IPR044855">
    <property type="entry name" value="CoA-Trfase_III_dom3_sf"/>
</dbReference>
<keyword evidence="1 2" id="KW-0808">Transferase</keyword>
<dbReference type="AlphaFoldDB" id="A0AA35CNE7"/>
<reference evidence="2" key="1">
    <citation type="submission" date="2022-03" db="EMBL/GenBank/DDBJ databases">
        <title>Complete genome sequence of Caldinitratiruptor microaerophilus.</title>
        <authorList>
            <person name="Mukaiyama R."/>
            <person name="Nishiyama T."/>
            <person name="Ueda K."/>
        </authorList>
    </citation>
    <scope>NUCLEOTIDE SEQUENCE</scope>
    <source>
        <strain evidence="2">JCM 16183</strain>
    </source>
</reference>
<dbReference type="PANTHER" id="PTHR48207">
    <property type="entry name" value="SUCCINATE--HYDROXYMETHYLGLUTARATE COA-TRANSFERASE"/>
    <property type="match status" value="1"/>
</dbReference>
<dbReference type="Pfam" id="PF02515">
    <property type="entry name" value="CoA_transf_3"/>
    <property type="match status" value="1"/>
</dbReference>
<gene>
    <name evidence="2" type="ORF">caldi_27030</name>
</gene>
<dbReference type="RefSeq" id="WP_264842247.1">
    <property type="nucleotide sequence ID" value="NZ_AP025628.1"/>
</dbReference>
<evidence type="ECO:0000256" key="1">
    <source>
        <dbReference type="ARBA" id="ARBA00022679"/>
    </source>
</evidence>
<dbReference type="PANTHER" id="PTHR48207:SF3">
    <property type="entry name" value="SUCCINATE--HYDROXYMETHYLGLUTARATE COA-TRANSFERASE"/>
    <property type="match status" value="1"/>
</dbReference>
<dbReference type="EMBL" id="AP025628">
    <property type="protein sequence ID" value="BDG61613.1"/>
    <property type="molecule type" value="Genomic_DNA"/>
</dbReference>
<evidence type="ECO:0000313" key="3">
    <source>
        <dbReference type="Proteomes" id="UP001163687"/>
    </source>
</evidence>
<dbReference type="KEGG" id="cmic:caldi_27030"/>
<dbReference type="InterPro" id="IPR050483">
    <property type="entry name" value="CoA-transferase_III_domain"/>
</dbReference>
<name>A0AA35CNE7_9FIRM</name>
<protein>
    <submittedName>
        <fullName evidence="2">CoA transferase</fullName>
    </submittedName>
</protein>
<dbReference type="GO" id="GO:0008410">
    <property type="term" value="F:CoA-transferase activity"/>
    <property type="evidence" value="ECO:0007669"/>
    <property type="project" value="TreeGrafter"/>
</dbReference>
<dbReference type="SUPFAM" id="SSF89796">
    <property type="entry name" value="CoA-transferase family III (CaiB/BaiF)"/>
    <property type="match status" value="1"/>
</dbReference>
<dbReference type="InterPro" id="IPR023606">
    <property type="entry name" value="CoA-Trfase_III_dom_1_sf"/>
</dbReference>
<proteinExistence type="predicted"/>
<keyword evidence="3" id="KW-1185">Reference proteome</keyword>
<dbReference type="Gene3D" id="3.30.1540.10">
    <property type="entry name" value="formyl-coa transferase, domain 3"/>
    <property type="match status" value="1"/>
</dbReference>
<dbReference type="Proteomes" id="UP001163687">
    <property type="component" value="Chromosome"/>
</dbReference>